<keyword evidence="5" id="KW-0372">Hormone</keyword>
<dbReference type="InterPro" id="IPR001400">
    <property type="entry name" value="Somatotropin/Prolactin"/>
</dbReference>
<dbReference type="GO" id="GO:0005148">
    <property type="term" value="F:prolactin receptor binding"/>
    <property type="evidence" value="ECO:0007669"/>
    <property type="project" value="TreeGrafter"/>
</dbReference>
<sequence length="521" mass="59675">MYMLLLVSTLLLWEHVASKPSGLVSIEALYNRVVEHSHTSYVLAADIYREFTEDLLKAIVNITHSWEEPLKHLLSAVPTLPGASDNMLKSANAVKEKNHILLEGIEAILNKMQLTLTLPRSDHLIAISLTAGMCMLLLVSTLLLWEHVASNPSDALPSEALYEYVVKTASATDVLASNMHDEVDLNFFKRSWFTDRTLSLCHTASIYTPETRQEVHDTKTEDLLKAIVNITHSWEEPLKHLLSAVPTLQGASDNMLKSANAVKERNHILLEGIEAILNRTQVEIEDDAYPDWSGLSDLQSSDEETRLFEFFNLCRCLRRDTHKVDTFLKVLRCRFVYNNEYNQRSNEELYYKMLSISHHTRVVARDMYKILDAKFSKGKRLKNNGNNTCHTASIPTPKKTEDLLKVIINISNAWKYPLKLLPPAALTHLGSYHGMLTGAIQVKYGNEEVLAGAKILLRRMHLEFEENVYPDWPELKQLRSSNEERHLFAFYKLFFCLRNDTQKIDRYLKTLGSQIIKNHRC</sequence>
<evidence type="ECO:0000256" key="6">
    <source>
        <dbReference type="SAM" id="SignalP"/>
    </source>
</evidence>
<dbReference type="PROSITE" id="PS00266">
    <property type="entry name" value="SOMATOTROPIN_1"/>
    <property type="match status" value="1"/>
</dbReference>
<keyword evidence="6" id="KW-0732">Signal</keyword>
<dbReference type="Proteomes" id="UP000030759">
    <property type="component" value="Unassembled WGS sequence"/>
</dbReference>
<dbReference type="CDD" id="cd10288">
    <property type="entry name" value="prolactin_like"/>
    <property type="match status" value="1"/>
</dbReference>
<dbReference type="GO" id="GO:0030879">
    <property type="term" value="P:mammary gland development"/>
    <property type="evidence" value="ECO:0007669"/>
    <property type="project" value="TreeGrafter"/>
</dbReference>
<dbReference type="Pfam" id="PF00103">
    <property type="entry name" value="Hormone_1"/>
    <property type="match status" value="2"/>
</dbReference>
<dbReference type="GO" id="GO:0005615">
    <property type="term" value="C:extracellular space"/>
    <property type="evidence" value="ECO:0007669"/>
    <property type="project" value="TreeGrafter"/>
</dbReference>
<dbReference type="AlphaFoldDB" id="A0A061I7I5"/>
<dbReference type="GO" id="GO:0007565">
    <property type="term" value="P:female pregnancy"/>
    <property type="evidence" value="ECO:0007669"/>
    <property type="project" value="TreeGrafter"/>
</dbReference>
<gene>
    <name evidence="7" type="ORF">H671_3g10066</name>
</gene>
<dbReference type="Gene3D" id="1.20.1250.10">
    <property type="match status" value="3"/>
</dbReference>
<evidence type="ECO:0000256" key="3">
    <source>
        <dbReference type="ARBA" id="ARBA00022525"/>
    </source>
</evidence>
<accession>A0A061I7I5</accession>
<evidence type="ECO:0000313" key="7">
    <source>
        <dbReference type="EMBL" id="ERE78809.1"/>
    </source>
</evidence>
<evidence type="ECO:0000256" key="1">
    <source>
        <dbReference type="ARBA" id="ARBA00004613"/>
    </source>
</evidence>
<dbReference type="SUPFAM" id="SSF47266">
    <property type="entry name" value="4-helical cytokines"/>
    <property type="match status" value="3"/>
</dbReference>
<dbReference type="GO" id="GO:0046872">
    <property type="term" value="F:metal ion binding"/>
    <property type="evidence" value="ECO:0007669"/>
    <property type="project" value="UniProtKB-KW"/>
</dbReference>
<evidence type="ECO:0000313" key="8">
    <source>
        <dbReference type="Proteomes" id="UP000030759"/>
    </source>
</evidence>
<comment type="subcellular location">
    <subcellularLocation>
        <location evidence="1 5">Secreted</location>
    </subcellularLocation>
</comment>
<dbReference type="GO" id="GO:0008284">
    <property type="term" value="P:positive regulation of cell population proliferation"/>
    <property type="evidence" value="ECO:0007669"/>
    <property type="project" value="TreeGrafter"/>
</dbReference>
<evidence type="ECO:0000256" key="5">
    <source>
        <dbReference type="RuleBase" id="RU003618"/>
    </source>
</evidence>
<protein>
    <submittedName>
        <fullName evidence="7">Prolactin-3D1-like protein</fullName>
    </submittedName>
</protein>
<comment type="similarity">
    <text evidence="2 5">Belongs to the somatotropin/prolactin family.</text>
</comment>
<feature type="binding site" evidence="4">
    <location>
        <position position="325"/>
    </location>
    <ligand>
        <name>Zn(2+)</name>
        <dbReference type="ChEBI" id="CHEBI:29105"/>
    </ligand>
</feature>
<dbReference type="PROSITE" id="PS00338">
    <property type="entry name" value="SOMATOTROPIN_2"/>
    <property type="match status" value="1"/>
</dbReference>
<dbReference type="GO" id="GO:0005179">
    <property type="term" value="F:hormone activity"/>
    <property type="evidence" value="ECO:0007669"/>
    <property type="project" value="UniProtKB-KW"/>
</dbReference>
<dbReference type="GO" id="GO:0031667">
    <property type="term" value="P:response to nutrient levels"/>
    <property type="evidence" value="ECO:0007669"/>
    <property type="project" value="TreeGrafter"/>
</dbReference>
<dbReference type="InterPro" id="IPR009079">
    <property type="entry name" value="4_helix_cytokine-like_core"/>
</dbReference>
<organism evidence="7 8">
    <name type="scientific">Cricetulus griseus</name>
    <name type="common">Chinese hamster</name>
    <name type="synonym">Cricetulus barabensis griseus</name>
    <dbReference type="NCBI Taxonomy" id="10029"/>
    <lineage>
        <taxon>Eukaryota</taxon>
        <taxon>Metazoa</taxon>
        <taxon>Chordata</taxon>
        <taxon>Craniata</taxon>
        <taxon>Vertebrata</taxon>
        <taxon>Euteleostomi</taxon>
        <taxon>Mammalia</taxon>
        <taxon>Eutheria</taxon>
        <taxon>Euarchontoglires</taxon>
        <taxon>Glires</taxon>
        <taxon>Rodentia</taxon>
        <taxon>Myomorpha</taxon>
        <taxon>Muroidea</taxon>
        <taxon>Cricetidae</taxon>
        <taxon>Cricetinae</taxon>
        <taxon>Cricetulus</taxon>
    </lineage>
</organism>
<dbReference type="EMBL" id="KE672987">
    <property type="protein sequence ID" value="ERE78809.1"/>
    <property type="molecule type" value="Genomic_DNA"/>
</dbReference>
<keyword evidence="3" id="KW-0964">Secreted</keyword>
<dbReference type="PRINTS" id="PR00836">
    <property type="entry name" value="SOMATOTROPIN"/>
</dbReference>
<name>A0A061I7I5_CRIGR</name>
<keyword evidence="4" id="KW-0479">Metal-binding</keyword>
<keyword evidence="4" id="KW-0862">Zinc</keyword>
<dbReference type="PANTHER" id="PTHR11417">
    <property type="entry name" value="SOMATOTROPIN,PROLACTIN"/>
    <property type="match status" value="1"/>
</dbReference>
<proteinExistence type="inferred from homology"/>
<feature type="chain" id="PRO_5001600377" evidence="6">
    <location>
        <begin position="19"/>
        <end position="521"/>
    </location>
</feature>
<dbReference type="GO" id="GO:1903489">
    <property type="term" value="P:positive regulation of lactation"/>
    <property type="evidence" value="ECO:0007669"/>
    <property type="project" value="TreeGrafter"/>
</dbReference>
<evidence type="ECO:0000256" key="4">
    <source>
        <dbReference type="PIRSR" id="PIRSR601400-1"/>
    </source>
</evidence>
<reference evidence="8" key="1">
    <citation type="journal article" date="2013" name="Nat. Biotechnol.">
        <title>Chinese hamster genome sequenced from sorted chromosomes.</title>
        <authorList>
            <person name="Brinkrolf K."/>
            <person name="Rupp O."/>
            <person name="Laux H."/>
            <person name="Kollin F."/>
            <person name="Ernst W."/>
            <person name="Linke B."/>
            <person name="Kofler R."/>
            <person name="Romand S."/>
            <person name="Hesse F."/>
            <person name="Budach W.E."/>
            <person name="Galosy S."/>
            <person name="Muller D."/>
            <person name="Noll T."/>
            <person name="Wienberg J."/>
            <person name="Jostock T."/>
            <person name="Leonard M."/>
            <person name="Grillari J."/>
            <person name="Tauch A."/>
            <person name="Goesmann A."/>
            <person name="Helk B."/>
            <person name="Mott J.E."/>
            <person name="Puhler A."/>
            <person name="Borth N."/>
        </authorList>
    </citation>
    <scope>NUCLEOTIDE SEQUENCE [LARGE SCALE GENOMIC DNA]</scope>
    <source>
        <strain evidence="8">17A/GY</strain>
    </source>
</reference>
<dbReference type="PANTHER" id="PTHR11417:SF31">
    <property type="entry name" value="GROWTH HORMONE D5-RELATED"/>
    <property type="match status" value="1"/>
</dbReference>
<dbReference type="InterPro" id="IPR018116">
    <property type="entry name" value="Somatotropin_CS"/>
</dbReference>
<evidence type="ECO:0000256" key="2">
    <source>
        <dbReference type="ARBA" id="ARBA00008474"/>
    </source>
</evidence>
<dbReference type="GO" id="GO:0046427">
    <property type="term" value="P:positive regulation of receptor signaling pathway via JAK-STAT"/>
    <property type="evidence" value="ECO:0007669"/>
    <property type="project" value="TreeGrafter"/>
</dbReference>
<feature type="signal peptide" evidence="6">
    <location>
        <begin position="1"/>
        <end position="18"/>
    </location>
</feature>